<dbReference type="AlphaFoldDB" id="A0A084G159"/>
<feature type="region of interest" description="Disordered" evidence="1">
    <location>
        <begin position="1"/>
        <end position="106"/>
    </location>
</feature>
<accession>A0A084G159</accession>
<reference evidence="2 3" key="1">
    <citation type="journal article" date="2014" name="Genome Announc.">
        <title>Draft genome sequence of the pathogenic fungus Scedosporium apiospermum.</title>
        <authorList>
            <person name="Vandeputte P."/>
            <person name="Ghamrawi S."/>
            <person name="Rechenmann M."/>
            <person name="Iltis A."/>
            <person name="Giraud S."/>
            <person name="Fleury M."/>
            <person name="Thornton C."/>
            <person name="Delhaes L."/>
            <person name="Meyer W."/>
            <person name="Papon N."/>
            <person name="Bouchara J.P."/>
        </authorList>
    </citation>
    <scope>NUCLEOTIDE SEQUENCE [LARGE SCALE GENOMIC DNA]</scope>
    <source>
        <strain evidence="2 3">IHEM 14462</strain>
    </source>
</reference>
<feature type="compositionally biased region" description="Polar residues" evidence="1">
    <location>
        <begin position="41"/>
        <end position="77"/>
    </location>
</feature>
<protein>
    <submittedName>
        <fullName evidence="2">Uncharacterized protein</fullName>
    </submittedName>
</protein>
<keyword evidence="3" id="KW-1185">Reference proteome</keyword>
<dbReference type="KEGG" id="sapo:SAPIO_CDS7125"/>
<evidence type="ECO:0000256" key="1">
    <source>
        <dbReference type="SAM" id="MobiDB-lite"/>
    </source>
</evidence>
<dbReference type="EMBL" id="JOWA01000110">
    <property type="protein sequence ID" value="KEZ41071.1"/>
    <property type="molecule type" value="Genomic_DNA"/>
</dbReference>
<feature type="compositionally biased region" description="Basic and acidic residues" evidence="1">
    <location>
        <begin position="26"/>
        <end position="38"/>
    </location>
</feature>
<dbReference type="HOGENOM" id="CLU_2224718_0_0_1"/>
<evidence type="ECO:0000313" key="3">
    <source>
        <dbReference type="Proteomes" id="UP000028545"/>
    </source>
</evidence>
<dbReference type="Proteomes" id="UP000028545">
    <property type="component" value="Unassembled WGS sequence"/>
</dbReference>
<dbReference type="RefSeq" id="XP_016640870.1">
    <property type="nucleotide sequence ID" value="XM_016789043.1"/>
</dbReference>
<name>A0A084G159_PSEDA</name>
<sequence length="106" mass="11494">MTAEEEAKSAQATPKETTVEEPTDSDASRGRTKAREAPRASPTTTYRTGTGESSTLRGRTRWRSTSPLVSRNTSAQGTAEPKSVTLDGPILEEGKHKETEEDQESN</sequence>
<gene>
    <name evidence="2" type="ORF">SAPIO_CDS7125</name>
</gene>
<proteinExistence type="predicted"/>
<comment type="caution">
    <text evidence="2">The sequence shown here is derived from an EMBL/GenBank/DDBJ whole genome shotgun (WGS) entry which is preliminary data.</text>
</comment>
<organism evidence="2 3">
    <name type="scientific">Pseudallescheria apiosperma</name>
    <name type="common">Scedosporium apiospermum</name>
    <dbReference type="NCBI Taxonomy" id="563466"/>
    <lineage>
        <taxon>Eukaryota</taxon>
        <taxon>Fungi</taxon>
        <taxon>Dikarya</taxon>
        <taxon>Ascomycota</taxon>
        <taxon>Pezizomycotina</taxon>
        <taxon>Sordariomycetes</taxon>
        <taxon>Hypocreomycetidae</taxon>
        <taxon>Microascales</taxon>
        <taxon>Microascaceae</taxon>
        <taxon>Scedosporium</taxon>
    </lineage>
</organism>
<dbReference type="OrthoDB" id="4850431at2759"/>
<evidence type="ECO:0000313" key="2">
    <source>
        <dbReference type="EMBL" id="KEZ41071.1"/>
    </source>
</evidence>
<dbReference type="GeneID" id="27726197"/>
<dbReference type="VEuPathDB" id="FungiDB:SAPIO_CDS7125"/>